<dbReference type="InterPro" id="IPR013597">
    <property type="entry name" value="Mat_intron_G2"/>
</dbReference>
<reference evidence="3" key="1">
    <citation type="submission" date="2013-03" db="EMBL/GenBank/DDBJ databases">
        <title>Draft genome sequence of Bacillus firmus DS1.</title>
        <authorList>
            <person name="Peng D."/>
            <person name="Zhu L."/>
            <person name="Sun M."/>
        </authorList>
    </citation>
    <scope>NUCLEOTIDE SEQUENCE [LARGE SCALE GENOMIC DNA]</scope>
    <source>
        <strain evidence="3">DS1</strain>
    </source>
</reference>
<dbReference type="GO" id="GO:0004519">
    <property type="term" value="F:endonuclease activity"/>
    <property type="evidence" value="ECO:0007669"/>
    <property type="project" value="InterPro"/>
</dbReference>
<name>W7L1D7_CYTFI</name>
<dbReference type="InterPro" id="IPR000477">
    <property type="entry name" value="RT_dom"/>
</dbReference>
<sequence length="627" mass="74140">MGIKGRKIVSEIDLIQFQDLIYEKSKQGKPFYNIIDFMSSEQVIMKSIHNIKSNHGSKTAGVDGKTINDYLKMDTDELLTLIREQLKNYEPQVVLRRYIDKTNGKKRPLGIPVMLDRIIQELTKMALEPFFEAKFYNHSYGYRPYRNAEHAEARIISLINSKAYIAIEGDIKGFFDNIRHNKLIEMLWGYGIRDKRLLTLIKKMLRSSVYDNGEIIPATKGTPQGGIISPLLANIYLNGFDWLVSDLWESHPRVKVYVRNRNGKTIHEKYYGALNNKKNAHHEKVHLIRFADDWVVLCKSEEFAQKFLIKLRKYFQHKLGLELSEEKTHITDCRTKPIKFLGFKIIAERKRLTDRIVGKAFPDWDRVKSKVEEIRKLIYNLRNQPNKLLRIRDIETINSKIIGLTNYYSIAIAKSTFDKIDQQLYYVTKSSFKRLYRRNSKEHRKKLSQLSNRINRHEGYNFITFAEDFENDTWIGITIASLTKVKYAEPFNPNWSYYTARGRESWHKAKQIPRKWYLEDIWTNYEHLGMRATLRGPIYNFEYWMNRQYVIKRDKAKCQACKNFVYPSNVHIHHRRPYIGINRVNKVSNLLTLCKDCHKQVHGKVVTSDVKTIRKINKLIEELRVQE</sequence>
<dbReference type="Pfam" id="PF01844">
    <property type="entry name" value="HNH"/>
    <property type="match status" value="1"/>
</dbReference>
<dbReference type="GO" id="GO:0003964">
    <property type="term" value="F:RNA-directed DNA polymerase activity"/>
    <property type="evidence" value="ECO:0007669"/>
    <property type="project" value="UniProtKB-KW"/>
</dbReference>
<dbReference type="Gene3D" id="1.10.30.50">
    <property type="match status" value="1"/>
</dbReference>
<dbReference type="InterPro" id="IPR003615">
    <property type="entry name" value="HNH_nuc"/>
</dbReference>
<dbReference type="Proteomes" id="UP000019270">
    <property type="component" value="Unassembled WGS sequence"/>
</dbReference>
<comment type="caution">
    <text evidence="2">The sequence shown here is derived from an EMBL/GenBank/DDBJ whole genome shotgun (WGS) entry which is preliminary data.</text>
</comment>
<evidence type="ECO:0000313" key="3">
    <source>
        <dbReference type="Proteomes" id="UP000019270"/>
    </source>
</evidence>
<dbReference type="PATRIC" id="fig|1307436.3.peg.4206"/>
<dbReference type="AlphaFoldDB" id="W7L1D7"/>
<keyword evidence="2" id="KW-0695">RNA-directed DNA polymerase</keyword>
<feature type="domain" description="Reverse transcriptase" evidence="1">
    <location>
        <begin position="80"/>
        <end position="345"/>
    </location>
</feature>
<protein>
    <submittedName>
        <fullName evidence="2">Reverse transcriptase</fullName>
    </submittedName>
</protein>
<accession>W7L1D7</accession>
<dbReference type="EMBL" id="APVL01000018">
    <property type="protein sequence ID" value="EWG09346.1"/>
    <property type="molecule type" value="Genomic_DNA"/>
</dbReference>
<dbReference type="SMART" id="SM00507">
    <property type="entry name" value="HNHc"/>
    <property type="match status" value="1"/>
</dbReference>
<dbReference type="Pfam" id="PF00078">
    <property type="entry name" value="RVT_1"/>
    <property type="match status" value="1"/>
</dbReference>
<dbReference type="Pfam" id="PF08388">
    <property type="entry name" value="GIIM"/>
    <property type="match status" value="1"/>
</dbReference>
<dbReference type="InterPro" id="IPR051083">
    <property type="entry name" value="GrpII_Intron_Splice-Mob/Def"/>
</dbReference>
<keyword evidence="2" id="KW-0808">Transferase</keyword>
<dbReference type="PANTHER" id="PTHR34047">
    <property type="entry name" value="NUCLEAR INTRON MATURASE 1, MITOCHONDRIAL-RELATED"/>
    <property type="match status" value="1"/>
</dbReference>
<dbReference type="CDD" id="cd01651">
    <property type="entry name" value="RT_G2_intron"/>
    <property type="match status" value="1"/>
</dbReference>
<keyword evidence="2" id="KW-0548">Nucleotidyltransferase</keyword>
<dbReference type="InterPro" id="IPR002711">
    <property type="entry name" value="HNH"/>
</dbReference>
<evidence type="ECO:0000259" key="1">
    <source>
        <dbReference type="PROSITE" id="PS50878"/>
    </source>
</evidence>
<dbReference type="OrthoDB" id="9793236at2"/>
<dbReference type="CDD" id="cd00085">
    <property type="entry name" value="HNHc"/>
    <property type="match status" value="1"/>
</dbReference>
<dbReference type="SUPFAM" id="SSF56672">
    <property type="entry name" value="DNA/RNA polymerases"/>
    <property type="match status" value="1"/>
</dbReference>
<proteinExistence type="predicted"/>
<organism evidence="2 3">
    <name type="scientific">Cytobacillus firmus DS1</name>
    <dbReference type="NCBI Taxonomy" id="1307436"/>
    <lineage>
        <taxon>Bacteria</taxon>
        <taxon>Bacillati</taxon>
        <taxon>Bacillota</taxon>
        <taxon>Bacilli</taxon>
        <taxon>Bacillales</taxon>
        <taxon>Bacillaceae</taxon>
        <taxon>Cytobacillus</taxon>
    </lineage>
</organism>
<evidence type="ECO:0000313" key="2">
    <source>
        <dbReference type="EMBL" id="EWG09346.1"/>
    </source>
</evidence>
<dbReference type="GO" id="GO:0003676">
    <property type="term" value="F:nucleic acid binding"/>
    <property type="evidence" value="ECO:0007669"/>
    <property type="project" value="InterPro"/>
</dbReference>
<dbReference type="PROSITE" id="PS50878">
    <property type="entry name" value="RT_POL"/>
    <property type="match status" value="1"/>
</dbReference>
<dbReference type="InterPro" id="IPR043502">
    <property type="entry name" value="DNA/RNA_pol_sf"/>
</dbReference>
<gene>
    <name evidence="2" type="ORF">PBF_19658</name>
</gene>
<dbReference type="GO" id="GO:0008270">
    <property type="term" value="F:zinc ion binding"/>
    <property type="evidence" value="ECO:0007669"/>
    <property type="project" value="InterPro"/>
</dbReference>
<dbReference type="PANTHER" id="PTHR34047:SF8">
    <property type="entry name" value="PROTEIN YKFC"/>
    <property type="match status" value="1"/>
</dbReference>
<dbReference type="NCBIfam" id="TIGR04416">
    <property type="entry name" value="group_II_RT_mat"/>
    <property type="match status" value="1"/>
</dbReference>
<dbReference type="RefSeq" id="WP_035332107.1">
    <property type="nucleotide sequence ID" value="NZ_APVL01000018.1"/>
</dbReference>
<dbReference type="InterPro" id="IPR030931">
    <property type="entry name" value="Group_II_RT_mat"/>
</dbReference>
<reference evidence="2 3" key="2">
    <citation type="journal article" date="2016" name="Sci. Rep.">
        <title>A novel serine protease, Sep1, from Bacillus firmus DS-1 has nematicidal activity and degrades multiple intestinal-associated nematode proteins.</title>
        <authorList>
            <person name="Geng C."/>
            <person name="Nie X."/>
            <person name="Tang Z."/>
            <person name="Zhang Y."/>
            <person name="Lin J."/>
            <person name="Sun M."/>
            <person name="Peng D."/>
        </authorList>
    </citation>
    <scope>NUCLEOTIDE SEQUENCE [LARGE SCALE GENOMIC DNA]</scope>
    <source>
        <strain evidence="2 3">DS1</strain>
    </source>
</reference>
<dbReference type="eggNOG" id="COG3344">
    <property type="taxonomic scope" value="Bacteria"/>
</dbReference>